<dbReference type="InterPro" id="IPR037516">
    <property type="entry name" value="Tripartite_DENN"/>
</dbReference>
<dbReference type="Gene3D" id="3.40.50.11500">
    <property type="match status" value="1"/>
</dbReference>
<dbReference type="InterPro" id="IPR051942">
    <property type="entry name" value="DENN_domain_containing_2"/>
</dbReference>
<evidence type="ECO:0000313" key="4">
    <source>
        <dbReference type="Proteomes" id="UP000001542"/>
    </source>
</evidence>
<dbReference type="InterPro" id="IPR043153">
    <property type="entry name" value="DENN_C"/>
</dbReference>
<dbReference type="PROSITE" id="PS50211">
    <property type="entry name" value="DENN"/>
    <property type="match status" value="1"/>
</dbReference>
<sequence>MFPDGFYPHGQHLFKWVGVVQKCGIKTLFSDGEIPSNTLNNLIHFCYPTENPIAGPITFTFRFMSTDEKFYNAFCLLDQSFVQIKELDSNQQTVICFISSYYHVDVFEEALKIVRNLLLNNLPSAIQFIHTLYEDPDSITFMKSLKTLWKSSRSDEIYNNQVLYPIVKKFDATTIAYLVFHLLLDTPIIATSSDLNELSQFCYSLTSLIHPLKWHHIFVPVLPKSIIETVLSPSPFIVGIHSSMVENLPNSDIEAHLFIDIDNASINRVNLTNLPQWVHQIASNVTKITPKSLHQLMLEDICTAIGMHPSGSPYLIARKILAATKDQKLNSDSITSQLINSRTVKCLLNTIKESPIPNTYMTMLSSFTHTFVSFPASQNVEEFPLKKALVPKSSSVQFPQKKRSPHKSKSLSEIPGR</sequence>
<proteinExistence type="predicted"/>
<dbReference type="Proteomes" id="UP000001542">
    <property type="component" value="Unassembled WGS sequence"/>
</dbReference>
<dbReference type="PANTHER" id="PTHR15288:SF0">
    <property type="entry name" value="UDENN DOMAIN-CONTAINING PROTEIN"/>
    <property type="match status" value="1"/>
</dbReference>
<dbReference type="VEuPathDB" id="TrichDB:TVAGG3_1069570"/>
<name>A2F4X1_TRIV3</name>
<evidence type="ECO:0000313" key="3">
    <source>
        <dbReference type="EMBL" id="EAY00036.1"/>
    </source>
</evidence>
<feature type="region of interest" description="Disordered" evidence="1">
    <location>
        <begin position="391"/>
        <end position="417"/>
    </location>
</feature>
<accession>A2F4X1</accession>
<feature type="compositionally biased region" description="Basic residues" evidence="1">
    <location>
        <begin position="400"/>
        <end position="409"/>
    </location>
</feature>
<dbReference type="AlphaFoldDB" id="A2F4X1"/>
<dbReference type="PANTHER" id="PTHR15288">
    <property type="entry name" value="DENN DOMAIN-CONTAINING PROTEIN 2"/>
    <property type="match status" value="1"/>
</dbReference>
<dbReference type="EMBL" id="DS113616">
    <property type="protein sequence ID" value="EAY00036.1"/>
    <property type="molecule type" value="Genomic_DNA"/>
</dbReference>
<dbReference type="eggNOG" id="KOG3569">
    <property type="taxonomic scope" value="Eukaryota"/>
</dbReference>
<keyword evidence="4" id="KW-1185">Reference proteome</keyword>
<dbReference type="RefSeq" id="XP_001312965.1">
    <property type="nucleotide sequence ID" value="XM_001312964.1"/>
</dbReference>
<gene>
    <name evidence="3" type="ORF">TVAG_345840</name>
</gene>
<dbReference type="InterPro" id="IPR001194">
    <property type="entry name" value="cDENN_dom"/>
</dbReference>
<protein>
    <recommendedName>
        <fullName evidence="2">UDENN domain-containing protein</fullName>
    </recommendedName>
</protein>
<dbReference type="SMR" id="A2F4X1"/>
<dbReference type="InParanoid" id="A2F4X1"/>
<dbReference type="SMART" id="SM00799">
    <property type="entry name" value="DENN"/>
    <property type="match status" value="1"/>
</dbReference>
<evidence type="ECO:0000256" key="1">
    <source>
        <dbReference type="SAM" id="MobiDB-lite"/>
    </source>
</evidence>
<reference evidence="3" key="2">
    <citation type="journal article" date="2007" name="Science">
        <title>Draft genome sequence of the sexually transmitted pathogen Trichomonas vaginalis.</title>
        <authorList>
            <person name="Carlton J.M."/>
            <person name="Hirt R.P."/>
            <person name="Silva J.C."/>
            <person name="Delcher A.L."/>
            <person name="Schatz M."/>
            <person name="Zhao Q."/>
            <person name="Wortman J.R."/>
            <person name="Bidwell S.L."/>
            <person name="Alsmark U.C.M."/>
            <person name="Besteiro S."/>
            <person name="Sicheritz-Ponten T."/>
            <person name="Noel C.J."/>
            <person name="Dacks J.B."/>
            <person name="Foster P.G."/>
            <person name="Simillion C."/>
            <person name="Van de Peer Y."/>
            <person name="Miranda-Saavedra D."/>
            <person name="Barton G.J."/>
            <person name="Westrop G.D."/>
            <person name="Mueller S."/>
            <person name="Dessi D."/>
            <person name="Fiori P.L."/>
            <person name="Ren Q."/>
            <person name="Paulsen I."/>
            <person name="Zhang H."/>
            <person name="Bastida-Corcuera F.D."/>
            <person name="Simoes-Barbosa A."/>
            <person name="Brown M.T."/>
            <person name="Hayes R.D."/>
            <person name="Mukherjee M."/>
            <person name="Okumura C.Y."/>
            <person name="Schneider R."/>
            <person name="Smith A.J."/>
            <person name="Vanacova S."/>
            <person name="Villalvazo M."/>
            <person name="Haas B.J."/>
            <person name="Pertea M."/>
            <person name="Feldblyum T.V."/>
            <person name="Utterback T.R."/>
            <person name="Shu C.L."/>
            <person name="Osoegawa K."/>
            <person name="de Jong P.J."/>
            <person name="Hrdy I."/>
            <person name="Horvathova L."/>
            <person name="Zubacova Z."/>
            <person name="Dolezal P."/>
            <person name="Malik S.B."/>
            <person name="Logsdon J.M. Jr."/>
            <person name="Henze K."/>
            <person name="Gupta A."/>
            <person name="Wang C.C."/>
            <person name="Dunne R.L."/>
            <person name="Upcroft J.A."/>
            <person name="Upcroft P."/>
            <person name="White O."/>
            <person name="Salzberg S.L."/>
            <person name="Tang P."/>
            <person name="Chiu C.-H."/>
            <person name="Lee Y.-S."/>
            <person name="Embley T.M."/>
            <person name="Coombs G.H."/>
            <person name="Mottram J.C."/>
            <person name="Tachezy J."/>
            <person name="Fraser-Liggett C.M."/>
            <person name="Johnson P.J."/>
        </authorList>
    </citation>
    <scope>NUCLEOTIDE SEQUENCE [LARGE SCALE GENOMIC DNA]</scope>
    <source>
        <strain evidence="3">G3</strain>
    </source>
</reference>
<dbReference type="STRING" id="5722.A2F4X1"/>
<feature type="domain" description="UDENN" evidence="2">
    <location>
        <begin position="1"/>
        <end position="395"/>
    </location>
</feature>
<evidence type="ECO:0000259" key="2">
    <source>
        <dbReference type="PROSITE" id="PS50211"/>
    </source>
</evidence>
<dbReference type="OrthoDB" id="205414at2759"/>
<reference evidence="3" key="1">
    <citation type="submission" date="2006-10" db="EMBL/GenBank/DDBJ databases">
        <authorList>
            <person name="Amadeo P."/>
            <person name="Zhao Q."/>
            <person name="Wortman J."/>
            <person name="Fraser-Liggett C."/>
            <person name="Carlton J."/>
        </authorList>
    </citation>
    <scope>NUCLEOTIDE SEQUENCE</scope>
    <source>
        <strain evidence="3">G3</strain>
    </source>
</reference>
<organism evidence="3 4">
    <name type="scientific">Trichomonas vaginalis (strain ATCC PRA-98 / G3)</name>
    <dbReference type="NCBI Taxonomy" id="412133"/>
    <lineage>
        <taxon>Eukaryota</taxon>
        <taxon>Metamonada</taxon>
        <taxon>Parabasalia</taxon>
        <taxon>Trichomonadida</taxon>
        <taxon>Trichomonadidae</taxon>
        <taxon>Trichomonas</taxon>
    </lineage>
</organism>
<dbReference type="Gene3D" id="3.30.450.200">
    <property type="match status" value="1"/>
</dbReference>
<dbReference type="VEuPathDB" id="TrichDB:TVAG_345840"/>
<dbReference type="Pfam" id="PF02141">
    <property type="entry name" value="DENN"/>
    <property type="match status" value="1"/>
</dbReference>
<dbReference type="KEGG" id="tva:4757867"/>